<keyword evidence="1" id="KW-0812">Transmembrane</keyword>
<protein>
    <recommendedName>
        <fullName evidence="4">DUF3040 domain-containing protein</fullName>
    </recommendedName>
</protein>
<evidence type="ECO:0008006" key="4">
    <source>
        <dbReference type="Google" id="ProtNLM"/>
    </source>
</evidence>
<dbReference type="Proteomes" id="UP000238413">
    <property type="component" value="Chromosome"/>
</dbReference>
<keyword evidence="1" id="KW-1133">Transmembrane helix</keyword>
<keyword evidence="3" id="KW-1185">Reference proteome</keyword>
<evidence type="ECO:0000256" key="1">
    <source>
        <dbReference type="SAM" id="Phobius"/>
    </source>
</evidence>
<reference evidence="2 3" key="1">
    <citation type="submission" date="2018-02" db="EMBL/GenBank/DDBJ databases">
        <title>Complete genome sequence of Streptomyces dengpaensis, the producer of angucyclines.</title>
        <authorList>
            <person name="Yumei L."/>
        </authorList>
    </citation>
    <scope>NUCLEOTIDE SEQUENCE [LARGE SCALE GENOMIC DNA]</scope>
    <source>
        <strain evidence="2 3">XZHG99</strain>
    </source>
</reference>
<proteinExistence type="predicted"/>
<gene>
    <name evidence="2" type="ORF">C4B68_34000</name>
</gene>
<accession>A0ABM6SZ56</accession>
<sequence>MENLAHYWKSLPAESPLRLRYAPPDEVDARYWVALLAVAAGIAFMTSGGILLGLLVAVGGLVYGAVMHAGVERYQAALADWQRAQICLACTGRF</sequence>
<feature type="transmembrane region" description="Helical" evidence="1">
    <location>
        <begin position="31"/>
        <end position="64"/>
    </location>
</feature>
<name>A0ABM6SZ56_9ACTN</name>
<organism evidence="2 3">
    <name type="scientific">Streptomyces dengpaensis</name>
    <dbReference type="NCBI Taxonomy" id="2049881"/>
    <lineage>
        <taxon>Bacteria</taxon>
        <taxon>Bacillati</taxon>
        <taxon>Actinomycetota</taxon>
        <taxon>Actinomycetes</taxon>
        <taxon>Kitasatosporales</taxon>
        <taxon>Streptomycetaceae</taxon>
        <taxon>Streptomyces</taxon>
    </lineage>
</organism>
<evidence type="ECO:0000313" key="2">
    <source>
        <dbReference type="EMBL" id="AVH59967.1"/>
    </source>
</evidence>
<evidence type="ECO:0000313" key="3">
    <source>
        <dbReference type="Proteomes" id="UP000238413"/>
    </source>
</evidence>
<keyword evidence="1" id="KW-0472">Membrane</keyword>
<dbReference type="EMBL" id="CP026652">
    <property type="protein sequence ID" value="AVH59967.1"/>
    <property type="molecule type" value="Genomic_DNA"/>
</dbReference>